<dbReference type="Proteomes" id="UP001497482">
    <property type="component" value="Chromosome 5"/>
</dbReference>
<evidence type="ECO:0000256" key="3">
    <source>
        <dbReference type="ARBA" id="ARBA00022729"/>
    </source>
</evidence>
<dbReference type="Pfam" id="PF00386">
    <property type="entry name" value="C1q"/>
    <property type="match status" value="1"/>
</dbReference>
<evidence type="ECO:0000313" key="8">
    <source>
        <dbReference type="Proteomes" id="UP001497482"/>
    </source>
</evidence>
<protein>
    <recommendedName>
        <fullName evidence="6">C1q domain-containing protein</fullName>
    </recommendedName>
</protein>
<comment type="subcellular location">
    <subcellularLocation>
        <location evidence="1">Secreted</location>
    </subcellularLocation>
</comment>
<feature type="signal peptide" evidence="5">
    <location>
        <begin position="1"/>
        <end position="19"/>
    </location>
</feature>
<dbReference type="InterPro" id="IPR008983">
    <property type="entry name" value="Tumour_necrosis_fac-like_dom"/>
</dbReference>
<proteinExistence type="predicted"/>
<evidence type="ECO:0000256" key="5">
    <source>
        <dbReference type="SAM" id="SignalP"/>
    </source>
</evidence>
<evidence type="ECO:0000259" key="6">
    <source>
        <dbReference type="PROSITE" id="PS50871"/>
    </source>
</evidence>
<sequence length="244" mass="26920">MEKQVTNLLLLLLCPVLVAHVPDQDLHTVLRDVRAALAEHKVKIELLQTLNQELTERLGELQTGQEEQLRRRRQKLTERLGELQTGQEEQLRRRRQICFSASLFASGHGSLGPEPTHTNLIFSSVVTNIGNAYDADTGFFTAPLRGVYHFNFFIAGGGDAGHGSGAVLVKNGQYVVTAFEHQTEGFSSTANGATLLLEAGDVVYVLQWADTVIYDNEIHHSSFSGHLLFPMSDLIQAGDKSNLL</sequence>
<feature type="chain" id="PRO_5043999358" description="C1q domain-containing protein" evidence="5">
    <location>
        <begin position="20"/>
        <end position="244"/>
    </location>
</feature>
<reference evidence="7 8" key="1">
    <citation type="submission" date="2024-04" db="EMBL/GenBank/DDBJ databases">
        <authorList>
            <person name="Waldvogel A.-M."/>
            <person name="Schoenle A."/>
        </authorList>
    </citation>
    <scope>NUCLEOTIDE SEQUENCE [LARGE SCALE GENOMIC DNA]</scope>
</reference>
<keyword evidence="4" id="KW-0175">Coiled coil</keyword>
<feature type="coiled-coil region" evidence="4">
    <location>
        <begin position="37"/>
        <end position="86"/>
    </location>
</feature>
<evidence type="ECO:0000256" key="1">
    <source>
        <dbReference type="ARBA" id="ARBA00004613"/>
    </source>
</evidence>
<dbReference type="PANTHER" id="PTHR22923:SF102">
    <property type="entry name" value="CEREBELLIN 13-RELATED"/>
    <property type="match status" value="1"/>
</dbReference>
<keyword evidence="3 5" id="KW-0732">Signal</keyword>
<accession>A0AAV2LXN8</accession>
<gene>
    <name evidence="7" type="ORF">KC01_LOCUS33145</name>
</gene>
<dbReference type="InterPro" id="IPR001073">
    <property type="entry name" value="C1q_dom"/>
</dbReference>
<dbReference type="AlphaFoldDB" id="A0AAV2LXN8"/>
<evidence type="ECO:0000313" key="7">
    <source>
        <dbReference type="EMBL" id="CAL1605839.1"/>
    </source>
</evidence>
<dbReference type="SUPFAM" id="SSF49842">
    <property type="entry name" value="TNF-like"/>
    <property type="match status" value="1"/>
</dbReference>
<dbReference type="SMART" id="SM00110">
    <property type="entry name" value="C1Q"/>
    <property type="match status" value="1"/>
</dbReference>
<keyword evidence="2" id="KW-0964">Secreted</keyword>
<evidence type="ECO:0000256" key="4">
    <source>
        <dbReference type="SAM" id="Coils"/>
    </source>
</evidence>
<dbReference type="EMBL" id="OZ035827">
    <property type="protein sequence ID" value="CAL1605839.1"/>
    <property type="molecule type" value="Genomic_DNA"/>
</dbReference>
<organism evidence="7 8">
    <name type="scientific">Knipowitschia caucasica</name>
    <name type="common">Caucasian dwarf goby</name>
    <name type="synonym">Pomatoschistus caucasicus</name>
    <dbReference type="NCBI Taxonomy" id="637954"/>
    <lineage>
        <taxon>Eukaryota</taxon>
        <taxon>Metazoa</taxon>
        <taxon>Chordata</taxon>
        <taxon>Craniata</taxon>
        <taxon>Vertebrata</taxon>
        <taxon>Euteleostomi</taxon>
        <taxon>Actinopterygii</taxon>
        <taxon>Neopterygii</taxon>
        <taxon>Teleostei</taxon>
        <taxon>Neoteleostei</taxon>
        <taxon>Acanthomorphata</taxon>
        <taxon>Gobiaria</taxon>
        <taxon>Gobiiformes</taxon>
        <taxon>Gobioidei</taxon>
        <taxon>Gobiidae</taxon>
        <taxon>Gobiinae</taxon>
        <taxon>Knipowitschia</taxon>
    </lineage>
</organism>
<dbReference type="PRINTS" id="PR00007">
    <property type="entry name" value="COMPLEMNTC1Q"/>
</dbReference>
<dbReference type="InterPro" id="IPR050822">
    <property type="entry name" value="Cerebellin_Synaptic_Org"/>
</dbReference>
<dbReference type="Gene3D" id="2.60.120.40">
    <property type="match status" value="1"/>
</dbReference>
<dbReference type="PROSITE" id="PS50871">
    <property type="entry name" value="C1Q"/>
    <property type="match status" value="1"/>
</dbReference>
<dbReference type="GO" id="GO:0005576">
    <property type="term" value="C:extracellular region"/>
    <property type="evidence" value="ECO:0007669"/>
    <property type="project" value="UniProtKB-SubCell"/>
</dbReference>
<dbReference type="PANTHER" id="PTHR22923">
    <property type="entry name" value="CEREBELLIN-RELATED"/>
    <property type="match status" value="1"/>
</dbReference>
<keyword evidence="8" id="KW-1185">Reference proteome</keyword>
<name>A0AAV2LXN8_KNICA</name>
<evidence type="ECO:0000256" key="2">
    <source>
        <dbReference type="ARBA" id="ARBA00022525"/>
    </source>
</evidence>
<feature type="domain" description="C1q" evidence="6">
    <location>
        <begin position="92"/>
        <end position="234"/>
    </location>
</feature>